<gene>
    <name evidence="4" type="ORF">GCM10009682_26190</name>
</gene>
<dbReference type="Pfam" id="PF13472">
    <property type="entry name" value="Lipase_GDSL_2"/>
    <property type="match status" value="1"/>
</dbReference>
<organism evidence="4 5">
    <name type="scientific">Luedemannella flava</name>
    <dbReference type="NCBI Taxonomy" id="349316"/>
    <lineage>
        <taxon>Bacteria</taxon>
        <taxon>Bacillati</taxon>
        <taxon>Actinomycetota</taxon>
        <taxon>Actinomycetes</taxon>
        <taxon>Micromonosporales</taxon>
        <taxon>Micromonosporaceae</taxon>
        <taxon>Luedemannella</taxon>
    </lineage>
</organism>
<protein>
    <recommendedName>
        <fullName evidence="3">CBM2 domain-containing protein</fullName>
    </recommendedName>
</protein>
<reference evidence="5" key="1">
    <citation type="journal article" date="2019" name="Int. J. Syst. Evol. Microbiol.">
        <title>The Global Catalogue of Microorganisms (GCM) 10K type strain sequencing project: providing services to taxonomists for standard genome sequencing and annotation.</title>
        <authorList>
            <consortium name="The Broad Institute Genomics Platform"/>
            <consortium name="The Broad Institute Genome Sequencing Center for Infectious Disease"/>
            <person name="Wu L."/>
            <person name="Ma J."/>
        </authorList>
    </citation>
    <scope>NUCLEOTIDE SEQUENCE [LARGE SCALE GENOMIC DNA]</scope>
    <source>
        <strain evidence="5">JCM 13250</strain>
    </source>
</reference>
<dbReference type="EMBL" id="BAAALT010000066">
    <property type="protein sequence ID" value="GAA1803106.1"/>
    <property type="molecule type" value="Genomic_DNA"/>
</dbReference>
<dbReference type="SUPFAM" id="SSF52266">
    <property type="entry name" value="SGNH hydrolase"/>
    <property type="match status" value="1"/>
</dbReference>
<feature type="signal peptide" evidence="2">
    <location>
        <begin position="1"/>
        <end position="28"/>
    </location>
</feature>
<dbReference type="InterPro" id="IPR012291">
    <property type="entry name" value="CBM2_carb-bd_dom_sf"/>
</dbReference>
<feature type="chain" id="PRO_5047161237" description="CBM2 domain-containing protein" evidence="2">
    <location>
        <begin position="29"/>
        <end position="400"/>
    </location>
</feature>
<dbReference type="InterPro" id="IPR008965">
    <property type="entry name" value="CBM2/CBM3_carb-bd_dom_sf"/>
</dbReference>
<dbReference type="InterPro" id="IPR036514">
    <property type="entry name" value="SGNH_hydro_sf"/>
</dbReference>
<dbReference type="CDD" id="cd01833">
    <property type="entry name" value="XynB_like"/>
    <property type="match status" value="1"/>
</dbReference>
<evidence type="ECO:0000259" key="3">
    <source>
        <dbReference type="PROSITE" id="PS51173"/>
    </source>
</evidence>
<feature type="region of interest" description="Disordered" evidence="1">
    <location>
        <begin position="237"/>
        <end position="302"/>
    </location>
</feature>
<evidence type="ECO:0000256" key="1">
    <source>
        <dbReference type="SAM" id="MobiDB-lite"/>
    </source>
</evidence>
<dbReference type="Gene3D" id="3.40.50.1110">
    <property type="entry name" value="SGNH hydrolase"/>
    <property type="match status" value="1"/>
</dbReference>
<keyword evidence="2" id="KW-0732">Signal</keyword>
<dbReference type="InterPro" id="IPR013830">
    <property type="entry name" value="SGNH_hydro"/>
</dbReference>
<comment type="caution">
    <text evidence="4">The sequence shown here is derived from an EMBL/GenBank/DDBJ whole genome shotgun (WGS) entry which is preliminary data.</text>
</comment>
<feature type="domain" description="CBM2" evidence="3">
    <location>
        <begin position="296"/>
        <end position="400"/>
    </location>
</feature>
<feature type="compositionally biased region" description="Low complexity" evidence="1">
    <location>
        <begin position="237"/>
        <end position="284"/>
    </location>
</feature>
<dbReference type="Pfam" id="PF00553">
    <property type="entry name" value="CBM_2"/>
    <property type="match status" value="1"/>
</dbReference>
<name>A0ABP4YBS4_9ACTN</name>
<proteinExistence type="predicted"/>
<evidence type="ECO:0000313" key="5">
    <source>
        <dbReference type="Proteomes" id="UP001500218"/>
    </source>
</evidence>
<dbReference type="PANTHER" id="PTHR30383:SF2">
    <property type="entry name" value="CELLULOSE-BINDING PROTEIN"/>
    <property type="match status" value="1"/>
</dbReference>
<evidence type="ECO:0000256" key="2">
    <source>
        <dbReference type="SAM" id="SignalP"/>
    </source>
</evidence>
<dbReference type="PANTHER" id="PTHR30383">
    <property type="entry name" value="THIOESTERASE 1/PROTEASE 1/LYSOPHOSPHOLIPASE L1"/>
    <property type="match status" value="1"/>
</dbReference>
<dbReference type="InterPro" id="IPR051532">
    <property type="entry name" value="Ester_Hydrolysis_Enzymes"/>
</dbReference>
<dbReference type="SUPFAM" id="SSF49384">
    <property type="entry name" value="Carbohydrate-binding domain"/>
    <property type="match status" value="1"/>
</dbReference>
<dbReference type="SMART" id="SM00637">
    <property type="entry name" value="CBD_II"/>
    <property type="match status" value="1"/>
</dbReference>
<dbReference type="InterPro" id="IPR001919">
    <property type="entry name" value="CBD2"/>
</dbReference>
<dbReference type="Proteomes" id="UP001500218">
    <property type="component" value="Unassembled WGS sequence"/>
</dbReference>
<dbReference type="Gene3D" id="2.60.40.290">
    <property type="match status" value="1"/>
</dbReference>
<sequence>MVRRRIAYAVLAALTAAAALLVARPALSAAAPVKVMPLGDSITGGPGCWRAMLWDRLQKTGYTNVDFVGTLPGGGCNLATWDGDNEGHGGFKATGIVADNQLPGWLAATQPDVVLMHLGTNDVWNNIPAAQIITAFDTLLSQMRAANPNMRILVAQIIPMTPPGCGWCPGGVSALNAAIPGWVASRTTAQSPITVVDQYTGFDTAVDTSDGVHPLDSGFQKMSDRWYPALVPLLGGTTTPTSAPATTRSATPTTTRPATSAPVTTRSAAPSTTAPVTTRAVTSRPATTAPVTTRSAAPTTAGCSPSYKIVSQWGGGFQGEVTLTNSTSAATSAWTAVLTFANGQQISQAWNATVSTSGATATAKHLSWNGLLMPGGTATFGFLASWTGTNAAPSVTCTLS</sequence>
<evidence type="ECO:0000313" key="4">
    <source>
        <dbReference type="EMBL" id="GAA1803106.1"/>
    </source>
</evidence>
<dbReference type="RefSeq" id="WP_344130168.1">
    <property type="nucleotide sequence ID" value="NZ_BAAALT010000066.1"/>
</dbReference>
<dbReference type="PROSITE" id="PS51173">
    <property type="entry name" value="CBM2"/>
    <property type="match status" value="1"/>
</dbReference>
<keyword evidence="5" id="KW-1185">Reference proteome</keyword>
<accession>A0ABP4YBS4</accession>
<feature type="compositionally biased region" description="Polar residues" evidence="1">
    <location>
        <begin position="285"/>
        <end position="302"/>
    </location>
</feature>